<evidence type="ECO:0000313" key="6">
    <source>
        <dbReference type="Proteomes" id="UP000294664"/>
    </source>
</evidence>
<protein>
    <submittedName>
        <fullName evidence="5">Molecular chaperone IbpA</fullName>
    </submittedName>
</protein>
<dbReference type="PANTHER" id="PTHR47062">
    <property type="match status" value="1"/>
</dbReference>
<proteinExistence type="inferred from homology"/>
<gene>
    <name evidence="5" type="ORF">EDC64_103361</name>
</gene>
<keyword evidence="1" id="KW-0346">Stress response</keyword>
<dbReference type="RefSeq" id="WP_132030762.1">
    <property type="nucleotide sequence ID" value="NZ_SMAI01000003.1"/>
</dbReference>
<evidence type="ECO:0000256" key="1">
    <source>
        <dbReference type="ARBA" id="ARBA00023016"/>
    </source>
</evidence>
<comment type="similarity">
    <text evidence="2 3">Belongs to the small heat shock protein (HSP20) family.</text>
</comment>
<dbReference type="PROSITE" id="PS01031">
    <property type="entry name" value="SHSP"/>
    <property type="match status" value="1"/>
</dbReference>
<dbReference type="InterPro" id="IPR002068">
    <property type="entry name" value="A-crystallin/Hsp20_dom"/>
</dbReference>
<name>A0A4R3M4F8_9HYPH</name>
<dbReference type="InterPro" id="IPR037913">
    <property type="entry name" value="ACD_IbpA/B"/>
</dbReference>
<dbReference type="Proteomes" id="UP000294664">
    <property type="component" value="Unassembled WGS sequence"/>
</dbReference>
<dbReference type="SUPFAM" id="SSF49764">
    <property type="entry name" value="HSP20-like chaperones"/>
    <property type="match status" value="1"/>
</dbReference>
<keyword evidence="6" id="KW-1185">Reference proteome</keyword>
<feature type="domain" description="SHSP" evidence="4">
    <location>
        <begin position="29"/>
        <end position="142"/>
    </location>
</feature>
<dbReference type="AlphaFoldDB" id="A0A4R3M4F8"/>
<accession>A0A4R3M4F8</accession>
<evidence type="ECO:0000259" key="4">
    <source>
        <dbReference type="PROSITE" id="PS01031"/>
    </source>
</evidence>
<evidence type="ECO:0000256" key="3">
    <source>
        <dbReference type="RuleBase" id="RU003616"/>
    </source>
</evidence>
<organism evidence="5 6">
    <name type="scientific">Aquabacter spiritensis</name>
    <dbReference type="NCBI Taxonomy" id="933073"/>
    <lineage>
        <taxon>Bacteria</taxon>
        <taxon>Pseudomonadati</taxon>
        <taxon>Pseudomonadota</taxon>
        <taxon>Alphaproteobacteria</taxon>
        <taxon>Hyphomicrobiales</taxon>
        <taxon>Xanthobacteraceae</taxon>
        <taxon>Aquabacter</taxon>
    </lineage>
</organism>
<sequence>MRSFDLTPLYRNTVGFDRLFSLLDTVGGVDAAPTYPPYNIERTGENAYRITVAVAGFTPSELSIEAKENTLSLRGEKAEAEGADKAQMLYRGIAARAFERRFQLADHVEVKGAKLENGLLHIDLVRNIPEAKKPRTIAISTADAPRAVEAQVAA</sequence>
<dbReference type="PANTHER" id="PTHR47062:SF1">
    <property type="entry name" value="SMALL HEAT SHOCK PROTEIN IBPA"/>
    <property type="match status" value="1"/>
</dbReference>
<reference evidence="5 6" key="1">
    <citation type="submission" date="2019-03" db="EMBL/GenBank/DDBJ databases">
        <title>Genomic Encyclopedia of Type Strains, Phase IV (KMG-IV): sequencing the most valuable type-strain genomes for metagenomic binning, comparative biology and taxonomic classification.</title>
        <authorList>
            <person name="Goeker M."/>
        </authorList>
    </citation>
    <scope>NUCLEOTIDE SEQUENCE [LARGE SCALE GENOMIC DNA]</scope>
    <source>
        <strain evidence="5 6">DSM 9035</strain>
    </source>
</reference>
<comment type="caution">
    <text evidence="5">The sequence shown here is derived from an EMBL/GenBank/DDBJ whole genome shotgun (WGS) entry which is preliminary data.</text>
</comment>
<evidence type="ECO:0000256" key="2">
    <source>
        <dbReference type="PROSITE-ProRule" id="PRU00285"/>
    </source>
</evidence>
<dbReference type="EMBL" id="SMAI01000003">
    <property type="protein sequence ID" value="TCT06257.1"/>
    <property type="molecule type" value="Genomic_DNA"/>
</dbReference>
<dbReference type="OrthoDB" id="9810618at2"/>
<dbReference type="InterPro" id="IPR008978">
    <property type="entry name" value="HSP20-like_chaperone"/>
</dbReference>
<dbReference type="Gene3D" id="2.60.40.790">
    <property type="match status" value="1"/>
</dbReference>
<dbReference type="Pfam" id="PF00011">
    <property type="entry name" value="HSP20"/>
    <property type="match status" value="1"/>
</dbReference>
<evidence type="ECO:0000313" key="5">
    <source>
        <dbReference type="EMBL" id="TCT06257.1"/>
    </source>
</evidence>
<dbReference type="CDD" id="cd06470">
    <property type="entry name" value="ACD_IbpA-B_like"/>
    <property type="match status" value="1"/>
</dbReference>